<feature type="repeat" description="TPR" evidence="3">
    <location>
        <begin position="706"/>
        <end position="739"/>
    </location>
</feature>
<reference evidence="5 6" key="1">
    <citation type="submission" date="2022-11" db="EMBL/GenBank/DDBJ databases">
        <title>Haliovirga abyssi gen. nov., sp. nov., a mesophilic fermentative bacterium isolated from the Iheya North hydrothermal field and the proposal of Haliovirgaceae fam. nov.</title>
        <authorList>
            <person name="Miyazaki U."/>
            <person name="Tame A."/>
            <person name="Miyazaki J."/>
            <person name="Takai K."/>
            <person name="Sawayama S."/>
            <person name="Kitajima M."/>
            <person name="Okamoto A."/>
            <person name="Nakagawa S."/>
        </authorList>
    </citation>
    <scope>NUCLEOTIDE SEQUENCE [LARGE SCALE GENOMIC DNA]</scope>
    <source>
        <strain evidence="5 6">IC12</strain>
    </source>
</reference>
<evidence type="ECO:0000256" key="2">
    <source>
        <dbReference type="ARBA" id="ARBA00022803"/>
    </source>
</evidence>
<keyword evidence="4" id="KW-1133">Transmembrane helix</keyword>
<feature type="transmembrane region" description="Helical" evidence="4">
    <location>
        <begin position="139"/>
        <end position="157"/>
    </location>
</feature>
<dbReference type="EMBL" id="AP027059">
    <property type="protein sequence ID" value="BDU51125.1"/>
    <property type="molecule type" value="Genomic_DNA"/>
</dbReference>
<feature type="transmembrane region" description="Helical" evidence="4">
    <location>
        <begin position="190"/>
        <end position="207"/>
    </location>
</feature>
<evidence type="ECO:0000256" key="1">
    <source>
        <dbReference type="ARBA" id="ARBA00022737"/>
    </source>
</evidence>
<feature type="transmembrane region" description="Helical" evidence="4">
    <location>
        <begin position="212"/>
        <end position="233"/>
    </location>
</feature>
<evidence type="ECO:0000256" key="3">
    <source>
        <dbReference type="PROSITE-ProRule" id="PRU00339"/>
    </source>
</evidence>
<feature type="transmembrane region" description="Helical" evidence="4">
    <location>
        <begin position="7"/>
        <end position="28"/>
    </location>
</feature>
<feature type="transmembrane region" description="Helical" evidence="4">
    <location>
        <begin position="117"/>
        <end position="133"/>
    </location>
</feature>
<keyword evidence="4" id="KW-0812">Transmembrane</keyword>
<evidence type="ECO:0008006" key="7">
    <source>
        <dbReference type="Google" id="ProtNLM"/>
    </source>
</evidence>
<dbReference type="InterPro" id="IPR011990">
    <property type="entry name" value="TPR-like_helical_dom_sf"/>
</dbReference>
<accession>A0AAU9DZV6</accession>
<dbReference type="Pfam" id="PF13181">
    <property type="entry name" value="TPR_8"/>
    <property type="match status" value="2"/>
</dbReference>
<keyword evidence="1" id="KW-0677">Repeat</keyword>
<dbReference type="KEGG" id="haby:HLVA_16940"/>
<feature type="repeat" description="TPR" evidence="3">
    <location>
        <begin position="544"/>
        <end position="577"/>
    </location>
</feature>
<feature type="transmembrane region" description="Helical" evidence="4">
    <location>
        <begin position="350"/>
        <end position="368"/>
    </location>
</feature>
<feature type="transmembrane region" description="Helical" evidence="4">
    <location>
        <begin position="374"/>
        <end position="391"/>
    </location>
</feature>
<keyword evidence="4" id="KW-0472">Membrane</keyword>
<feature type="repeat" description="TPR" evidence="3">
    <location>
        <begin position="773"/>
        <end position="806"/>
    </location>
</feature>
<proteinExistence type="predicted"/>
<organism evidence="5 6">
    <name type="scientific">Haliovirga abyssi</name>
    <dbReference type="NCBI Taxonomy" id="2996794"/>
    <lineage>
        <taxon>Bacteria</taxon>
        <taxon>Fusobacteriati</taxon>
        <taxon>Fusobacteriota</taxon>
        <taxon>Fusobacteriia</taxon>
        <taxon>Fusobacteriales</taxon>
        <taxon>Haliovirgaceae</taxon>
        <taxon>Haliovirga</taxon>
    </lineage>
</organism>
<evidence type="ECO:0000313" key="5">
    <source>
        <dbReference type="EMBL" id="BDU51125.1"/>
    </source>
</evidence>
<dbReference type="SMART" id="SM00028">
    <property type="entry name" value="TPR"/>
    <property type="match status" value="6"/>
</dbReference>
<keyword evidence="6" id="KW-1185">Reference proteome</keyword>
<dbReference type="SUPFAM" id="SSF81901">
    <property type="entry name" value="HCP-like"/>
    <property type="match status" value="1"/>
</dbReference>
<dbReference type="Proteomes" id="UP001321582">
    <property type="component" value="Chromosome"/>
</dbReference>
<dbReference type="InterPro" id="IPR052346">
    <property type="entry name" value="O-mannosyl-transferase_TMTC"/>
</dbReference>
<feature type="transmembrane region" description="Helical" evidence="4">
    <location>
        <begin position="319"/>
        <end position="338"/>
    </location>
</feature>
<dbReference type="AlphaFoldDB" id="A0AAU9DZV6"/>
<evidence type="ECO:0000256" key="4">
    <source>
        <dbReference type="SAM" id="Phobius"/>
    </source>
</evidence>
<dbReference type="PROSITE" id="PS50005">
    <property type="entry name" value="TPR"/>
    <property type="match status" value="3"/>
</dbReference>
<dbReference type="InterPro" id="IPR019734">
    <property type="entry name" value="TPR_rpt"/>
</dbReference>
<dbReference type="Pfam" id="PF13414">
    <property type="entry name" value="TPR_11"/>
    <property type="match status" value="1"/>
</dbReference>
<evidence type="ECO:0000313" key="6">
    <source>
        <dbReference type="Proteomes" id="UP001321582"/>
    </source>
</evidence>
<feature type="transmembrane region" description="Helical" evidence="4">
    <location>
        <begin position="80"/>
        <end position="101"/>
    </location>
</feature>
<gene>
    <name evidence="5" type="ORF">HLVA_16940</name>
</gene>
<feature type="transmembrane region" description="Helical" evidence="4">
    <location>
        <begin position="169"/>
        <end position="184"/>
    </location>
</feature>
<protein>
    <recommendedName>
        <fullName evidence="7">Tetratricopeptide repeat protein</fullName>
    </recommendedName>
</protein>
<dbReference type="PANTHER" id="PTHR44227">
    <property type="match status" value="1"/>
</dbReference>
<name>A0AAU9DZV6_9FUSO</name>
<dbReference type="RefSeq" id="WP_307903966.1">
    <property type="nucleotide sequence ID" value="NZ_AP027059.1"/>
</dbReference>
<keyword evidence="2 3" id="KW-0802">TPR repeat</keyword>
<dbReference type="SUPFAM" id="SSF48452">
    <property type="entry name" value="TPR-like"/>
    <property type="match status" value="1"/>
</dbReference>
<sequence>MKLNKKRVLLIFLITGLAVYLLALFSAFQYDTVASILLNPEVKDIKGAFLSIFNINTSSSRRFVYFTFALNWLVGGKAPFIYKLTNLLIHIFSAYFLYLIILETEIKNRLINKNKEIYSILVGLLFLILPIQIQAVTYVVQRLASFVGLCYFAGLYFYIKYRKSENRKYLYYIVGLIFVLLGTRSKETMVTFPIALFLYEMFFFGGIKWQSIIYYMTGFIPLILRVRYSLMLHSDKVSTVTSTFALNPGKTDLTRYTYFITEFKVILRYLRLMIFPYGQRVDYNIKIENSFFSLWVILPFIILVLLLSFGIYYYKKEKIIGYGVLLFFIGFIVTSTIIPIDDLIYEHRAYISVAGYSIVISYFFILLLKERKKILYGMLLVGVVYGGVTVARNYTWLSMTSLWEDNHKKEPNLERPLINLCTSAIVEKKYKIAERYLKIAASKYPKHESILKDYIDLYKNTDRVDKAILLSEKSIEKNIGGDDVKLILAEMYYDKNRFRDSLKVLNLVKNKISLRKKILESKILLKFNDTDKAFDILIGMKSSDEVNSLLGYIYQQKGDIDKGTEYYKKSIKMEDSKINLALIYNSKGEGKKALKLLQEIKKKDSKNEKLYLALIDVDYKNRDKYIEKLKEIGKGLGEFYYKEGMRLKTEKKLEMAYNMFKQSIENNPYFMQSYYWIGEIGYSILKKDNEVLNIFLESEKENIINYYILGRIADIYYRKKEYDNSIEYYKKALKLKESDYFYLQLGKTYFLKKDIKNSVTNLEKAVELNNKNYIANYNLGVIYYSVKDYKKAYKYLNNANNIKKSDSIEKILKKIEKNERIIGN</sequence>
<feature type="transmembrane region" description="Helical" evidence="4">
    <location>
        <begin position="291"/>
        <end position="313"/>
    </location>
</feature>
<dbReference type="PANTHER" id="PTHR44227:SF3">
    <property type="entry name" value="PROTEIN O-MANNOSYL-TRANSFERASE TMTC4"/>
    <property type="match status" value="1"/>
</dbReference>
<dbReference type="Gene3D" id="1.25.40.10">
    <property type="entry name" value="Tetratricopeptide repeat domain"/>
    <property type="match status" value="3"/>
</dbReference>